<organism evidence="4 5">
    <name type="scientific">Carnobacterium viridans</name>
    <dbReference type="NCBI Taxonomy" id="174587"/>
    <lineage>
        <taxon>Bacteria</taxon>
        <taxon>Bacillati</taxon>
        <taxon>Bacillota</taxon>
        <taxon>Bacilli</taxon>
        <taxon>Lactobacillales</taxon>
        <taxon>Carnobacteriaceae</taxon>
        <taxon>Carnobacterium</taxon>
    </lineage>
</organism>
<dbReference type="InterPro" id="IPR020568">
    <property type="entry name" value="Ribosomal_Su5_D2-typ_SF"/>
</dbReference>
<dbReference type="InterPro" id="IPR036956">
    <property type="entry name" value="Impact_N_sf"/>
</dbReference>
<dbReference type="RefSeq" id="WP_089977809.1">
    <property type="nucleotide sequence ID" value="NZ_CP084916.1"/>
</dbReference>
<dbReference type="SUPFAM" id="SSF54980">
    <property type="entry name" value="EF-G C-terminal domain-like"/>
    <property type="match status" value="1"/>
</dbReference>
<comment type="similarity">
    <text evidence="1">Belongs to the IMPACT family.</text>
</comment>
<dbReference type="GO" id="GO:0005737">
    <property type="term" value="C:cytoplasm"/>
    <property type="evidence" value="ECO:0007669"/>
    <property type="project" value="TreeGrafter"/>
</dbReference>
<keyword evidence="5" id="KW-1185">Reference proteome</keyword>
<dbReference type="SUPFAM" id="SSF54211">
    <property type="entry name" value="Ribosomal protein S5 domain 2-like"/>
    <property type="match status" value="1"/>
</dbReference>
<evidence type="ECO:0000313" key="4">
    <source>
        <dbReference type="EMBL" id="SDQ40601.1"/>
    </source>
</evidence>
<dbReference type="Gene3D" id="3.30.230.30">
    <property type="entry name" value="Impact, N-terminal domain"/>
    <property type="match status" value="1"/>
</dbReference>
<dbReference type="EMBL" id="FNJW01000008">
    <property type="protein sequence ID" value="SDQ40601.1"/>
    <property type="molecule type" value="Genomic_DNA"/>
</dbReference>
<evidence type="ECO:0000256" key="1">
    <source>
        <dbReference type="ARBA" id="ARBA00007665"/>
    </source>
</evidence>
<accession>A0A1H1AM67</accession>
<dbReference type="Proteomes" id="UP000199481">
    <property type="component" value="Unassembled WGS sequence"/>
</dbReference>
<evidence type="ECO:0000259" key="3">
    <source>
        <dbReference type="Pfam" id="PF09186"/>
    </source>
</evidence>
<sequence length="212" mass="23816">MLTHYNTIEKDGQFEFEIKKSRFICHLKRVSNELEAQKFVQSIKKEHVKANHNCVAYLIGDYNEIQRAYDDGEPSGTAGVPMLEVLKKKDLKNVVVVVTRYFGGVKLGAGGLIRAYGKAVSQGLNAIGVVERRLHTQVTIVVTYPASGKLENSLREANYAIEDTLYSDVVSFLCLIDHEQLTTFQAAVIEWLNGQVTFEIGKDVYCDKRIVN</sequence>
<evidence type="ECO:0000313" key="5">
    <source>
        <dbReference type="Proteomes" id="UP000199481"/>
    </source>
</evidence>
<dbReference type="PANTHER" id="PTHR16301">
    <property type="entry name" value="IMPACT-RELATED"/>
    <property type="match status" value="1"/>
</dbReference>
<gene>
    <name evidence="4" type="ORF">SAMN04487752_2157</name>
</gene>
<dbReference type="InterPro" id="IPR001498">
    <property type="entry name" value="Impact_N"/>
</dbReference>
<dbReference type="PANTHER" id="PTHR16301:SF20">
    <property type="entry name" value="IMPACT FAMILY MEMBER YIGZ"/>
    <property type="match status" value="1"/>
</dbReference>
<dbReference type="Pfam" id="PF09186">
    <property type="entry name" value="DUF1949"/>
    <property type="match status" value="1"/>
</dbReference>
<evidence type="ECO:0000259" key="2">
    <source>
        <dbReference type="Pfam" id="PF01205"/>
    </source>
</evidence>
<dbReference type="PROSITE" id="PS00910">
    <property type="entry name" value="UPF0029"/>
    <property type="match status" value="1"/>
</dbReference>
<name>A0A1H1AM67_9LACT</name>
<dbReference type="InterPro" id="IPR035647">
    <property type="entry name" value="EFG_III/V"/>
</dbReference>
<dbReference type="AlphaFoldDB" id="A0A1H1AM67"/>
<dbReference type="NCBIfam" id="TIGR00257">
    <property type="entry name" value="IMPACT_YIGZ"/>
    <property type="match status" value="1"/>
</dbReference>
<dbReference type="InterPro" id="IPR020569">
    <property type="entry name" value="UPF0029_Impact_CS"/>
</dbReference>
<dbReference type="Gene3D" id="3.30.70.240">
    <property type="match status" value="1"/>
</dbReference>
<dbReference type="Pfam" id="PF01205">
    <property type="entry name" value="Impact_N"/>
    <property type="match status" value="1"/>
</dbReference>
<feature type="domain" description="Impact N-terminal" evidence="2">
    <location>
        <begin position="19"/>
        <end position="123"/>
    </location>
</feature>
<dbReference type="InterPro" id="IPR023582">
    <property type="entry name" value="Impact"/>
</dbReference>
<dbReference type="OrthoDB" id="9813771at2"/>
<dbReference type="InterPro" id="IPR015796">
    <property type="entry name" value="Impact_YigZ-like"/>
</dbReference>
<dbReference type="GO" id="GO:0006446">
    <property type="term" value="P:regulation of translational initiation"/>
    <property type="evidence" value="ECO:0007669"/>
    <property type="project" value="TreeGrafter"/>
</dbReference>
<feature type="domain" description="UPF0029" evidence="3">
    <location>
        <begin position="140"/>
        <end position="195"/>
    </location>
</feature>
<reference evidence="5" key="1">
    <citation type="submission" date="2016-10" db="EMBL/GenBank/DDBJ databases">
        <authorList>
            <person name="Varghese N."/>
            <person name="Submissions S."/>
        </authorList>
    </citation>
    <scope>NUCLEOTIDE SEQUENCE [LARGE SCALE GENOMIC DNA]</scope>
    <source>
        <strain evidence="5">MPL-11</strain>
    </source>
</reference>
<dbReference type="InterPro" id="IPR015269">
    <property type="entry name" value="UPF0029_Impact_C"/>
</dbReference>
<proteinExistence type="inferred from homology"/>
<protein>
    <submittedName>
        <fullName evidence="4">Uncharacterized protein, YigZ family</fullName>
    </submittedName>
</protein>